<dbReference type="PANTHER" id="PTHR23502">
    <property type="entry name" value="MAJOR FACILITATOR SUPERFAMILY"/>
    <property type="match status" value="1"/>
</dbReference>
<comment type="similarity">
    <text evidence="2">Belongs to the major facilitator superfamily.</text>
</comment>
<evidence type="ECO:0000256" key="6">
    <source>
        <dbReference type="SAM" id="Phobius"/>
    </source>
</evidence>
<dbReference type="Pfam" id="PF07690">
    <property type="entry name" value="MFS_1"/>
    <property type="match status" value="1"/>
</dbReference>
<feature type="transmembrane region" description="Helical" evidence="6">
    <location>
        <begin position="251"/>
        <end position="269"/>
    </location>
</feature>
<feature type="transmembrane region" description="Helical" evidence="6">
    <location>
        <begin position="158"/>
        <end position="176"/>
    </location>
</feature>
<dbReference type="GO" id="GO:0022857">
    <property type="term" value="F:transmembrane transporter activity"/>
    <property type="evidence" value="ECO:0007669"/>
    <property type="project" value="InterPro"/>
</dbReference>
<feature type="transmembrane region" description="Helical" evidence="6">
    <location>
        <begin position="94"/>
        <end position="115"/>
    </location>
</feature>
<reference evidence="7 8" key="1">
    <citation type="journal article" date="2016" name="Genome Biol. Evol.">
        <title>Divergent and convergent evolution of fungal pathogenicity.</title>
        <authorList>
            <person name="Shang Y."/>
            <person name="Xiao G."/>
            <person name="Zheng P."/>
            <person name="Cen K."/>
            <person name="Zhan S."/>
            <person name="Wang C."/>
        </authorList>
    </citation>
    <scope>NUCLEOTIDE SEQUENCE [LARGE SCALE GENOMIC DNA]</scope>
    <source>
        <strain evidence="7 8">RCEF 4871</strain>
    </source>
</reference>
<dbReference type="GO" id="GO:0016020">
    <property type="term" value="C:membrane"/>
    <property type="evidence" value="ECO:0007669"/>
    <property type="project" value="UniProtKB-SubCell"/>
</dbReference>
<sequence length="586" mass="63362">MKMTWGIKRPGDIISRPLPPRIAGSPDPFGIDRFHYAEERDIPPRSMTSSSLSNCQKSIKYGKGKYAHIELVPQPSDDPDDPLNWPRWRKDLNLVSLLVMVGLIGGMKTVFISTAGSLSTQYGVSNTAIGALTAGPLLISALTSLMSSITAKFYGKRPVYLVSTFFLFVGTIWNMTAGDDYGSCLGARIFQGLGWGAFETLVLGSIQDTYFEHERNLPVTTYNLLAIATTWGSPLLGGLASKNANSFTSQFRIINIFYFLALPLLFFGAPETAYNRSRAAITPLPTPGLDAWRPWRLRHRLNKETAIEYIKKMKPLSFKAPVTASTALQVPRAILAPTTCLLSALTFIPYGALWGLTSTISILAAPAPLSVDAAVTGVSMAGPWIVASIVVGGFCFYRGLHERFTKSISHLIISAGSMLCLTGLLSYGLGIHNFMTPSPTPSTPLFTSNAAGQISLPLLSLQLGILAGGTYTLDTVTRPLLARSASFTSSSIAIGQRSIGDMHAGIIMLRNLAAGVFVLAMPHAVTIYGALKSAVIGLGITQLILTGVVLALWWYFEESIWRADGMIMGLVDMKLLKQSISFFETD</sequence>
<dbReference type="Proteomes" id="UP000243498">
    <property type="component" value="Unassembled WGS sequence"/>
</dbReference>
<evidence type="ECO:0000313" key="8">
    <source>
        <dbReference type="Proteomes" id="UP000243498"/>
    </source>
</evidence>
<accession>A0A167HW11</accession>
<dbReference type="SUPFAM" id="SSF103473">
    <property type="entry name" value="MFS general substrate transporter"/>
    <property type="match status" value="1"/>
</dbReference>
<feature type="transmembrane region" description="Helical" evidence="6">
    <location>
        <begin position="127"/>
        <end position="146"/>
    </location>
</feature>
<evidence type="ECO:0000256" key="2">
    <source>
        <dbReference type="ARBA" id="ARBA00008335"/>
    </source>
</evidence>
<organism evidence="7 8">
    <name type="scientific">Metarhizium rileyi (strain RCEF 4871)</name>
    <name type="common">Nomuraea rileyi</name>
    <dbReference type="NCBI Taxonomy" id="1649241"/>
    <lineage>
        <taxon>Eukaryota</taxon>
        <taxon>Fungi</taxon>
        <taxon>Dikarya</taxon>
        <taxon>Ascomycota</taxon>
        <taxon>Pezizomycotina</taxon>
        <taxon>Sordariomycetes</taxon>
        <taxon>Hypocreomycetidae</taxon>
        <taxon>Hypocreales</taxon>
        <taxon>Clavicipitaceae</taxon>
        <taxon>Metarhizium</taxon>
    </lineage>
</organism>
<dbReference type="InterPro" id="IPR036259">
    <property type="entry name" value="MFS_trans_sf"/>
</dbReference>
<dbReference type="InterPro" id="IPR011701">
    <property type="entry name" value="MFS"/>
</dbReference>
<dbReference type="STRING" id="1081105.A0A167HW11"/>
<keyword evidence="3 6" id="KW-0812">Transmembrane</keyword>
<dbReference type="OrthoDB" id="5215911at2759"/>
<comment type="subcellular location">
    <subcellularLocation>
        <location evidence="1">Membrane</location>
        <topology evidence="1">Multi-pass membrane protein</topology>
    </subcellularLocation>
</comment>
<feature type="transmembrane region" description="Helical" evidence="6">
    <location>
        <begin position="408"/>
        <end position="430"/>
    </location>
</feature>
<keyword evidence="8" id="KW-1185">Reference proteome</keyword>
<name>A0A167HW11_METRR</name>
<evidence type="ECO:0000256" key="5">
    <source>
        <dbReference type="ARBA" id="ARBA00023136"/>
    </source>
</evidence>
<keyword evidence="5 6" id="KW-0472">Membrane</keyword>
<keyword evidence="4 6" id="KW-1133">Transmembrane helix</keyword>
<dbReference type="OMA" id="VFQGLGW"/>
<evidence type="ECO:0000313" key="7">
    <source>
        <dbReference type="EMBL" id="OAA48393.1"/>
    </source>
</evidence>
<dbReference type="EMBL" id="AZHC01000004">
    <property type="protein sequence ID" value="OAA48393.1"/>
    <property type="molecule type" value="Genomic_DNA"/>
</dbReference>
<feature type="transmembrane region" description="Helical" evidence="6">
    <location>
        <begin position="507"/>
        <end position="528"/>
    </location>
</feature>
<feature type="transmembrane region" description="Helical" evidence="6">
    <location>
        <begin position="333"/>
        <end position="353"/>
    </location>
</feature>
<dbReference type="AlphaFoldDB" id="A0A167HW11"/>
<evidence type="ECO:0000256" key="1">
    <source>
        <dbReference type="ARBA" id="ARBA00004141"/>
    </source>
</evidence>
<gene>
    <name evidence="7" type="ORF">NOR_01643</name>
</gene>
<dbReference type="Gene3D" id="1.20.1250.20">
    <property type="entry name" value="MFS general substrate transporter like domains"/>
    <property type="match status" value="1"/>
</dbReference>
<proteinExistence type="inferred from homology"/>
<evidence type="ECO:0000256" key="4">
    <source>
        <dbReference type="ARBA" id="ARBA00022989"/>
    </source>
</evidence>
<evidence type="ECO:0000256" key="3">
    <source>
        <dbReference type="ARBA" id="ARBA00022692"/>
    </source>
</evidence>
<feature type="transmembrane region" description="Helical" evidence="6">
    <location>
        <begin position="373"/>
        <end position="396"/>
    </location>
</feature>
<feature type="transmembrane region" description="Helical" evidence="6">
    <location>
        <begin position="450"/>
        <end position="473"/>
    </location>
</feature>
<dbReference type="PANTHER" id="PTHR23502:SF68">
    <property type="entry name" value="MULTIDRUG TRANSPORTER, PUTATIVE (AFU_ORTHOLOGUE AFUA_3G01120)-RELATED"/>
    <property type="match status" value="1"/>
</dbReference>
<protein>
    <submittedName>
        <fullName evidence="7">Major facilitator superfamily domain, general substrate transporter</fullName>
    </submittedName>
</protein>
<feature type="transmembrane region" description="Helical" evidence="6">
    <location>
        <begin position="534"/>
        <end position="556"/>
    </location>
</feature>
<comment type="caution">
    <text evidence="7">The sequence shown here is derived from an EMBL/GenBank/DDBJ whole genome shotgun (WGS) entry which is preliminary data.</text>
</comment>